<dbReference type="EMBL" id="JACHFM010000003">
    <property type="protein sequence ID" value="MBB5223008.1"/>
    <property type="molecule type" value="Genomic_DNA"/>
</dbReference>
<evidence type="ECO:0000313" key="2">
    <source>
        <dbReference type="Proteomes" id="UP000549457"/>
    </source>
</evidence>
<dbReference type="Proteomes" id="UP000549457">
    <property type="component" value="Unassembled WGS sequence"/>
</dbReference>
<name>A0A840SR78_9RHOB</name>
<evidence type="ECO:0000313" key="1">
    <source>
        <dbReference type="EMBL" id="MBB5223008.1"/>
    </source>
</evidence>
<dbReference type="PANTHER" id="PTHR21192">
    <property type="entry name" value="NUCLEAR PROTEIN E3-3"/>
    <property type="match status" value="1"/>
</dbReference>
<dbReference type="InterPro" id="IPR007523">
    <property type="entry name" value="NDUFAF3/AAMDC"/>
</dbReference>
<dbReference type="AlphaFoldDB" id="A0A840SR78"/>
<dbReference type="Gene3D" id="3.40.1230.10">
    <property type="entry name" value="MTH938-like"/>
    <property type="match status" value="1"/>
</dbReference>
<evidence type="ECO:0008006" key="3">
    <source>
        <dbReference type="Google" id="ProtNLM"/>
    </source>
</evidence>
<comment type="caution">
    <text evidence="1">The sequence shown here is derived from an EMBL/GenBank/DDBJ whole genome shotgun (WGS) entry which is preliminary data.</text>
</comment>
<sequence>MRTFAVDFDGRIPVDSYGEGGFRVKGAVHAGPLGLVPEGVVAWAGLPDLTPFLERATAFDVLLVGAGSSMGPMPEGFAAARSAIEALGVGVEIMATPSACRTYNVLLGEGRRVAAALMPI</sequence>
<protein>
    <recommendedName>
        <fullName evidence="3">Mth938-like domain-containing protein</fullName>
    </recommendedName>
</protein>
<dbReference type="RefSeq" id="WP_184151137.1">
    <property type="nucleotide sequence ID" value="NZ_JACHFM010000003.1"/>
</dbReference>
<gene>
    <name evidence="1" type="ORF">HNP73_002955</name>
</gene>
<keyword evidence="2" id="KW-1185">Reference proteome</keyword>
<accession>A0A840SR78</accession>
<dbReference type="PANTHER" id="PTHR21192:SF2">
    <property type="entry name" value="NADH DEHYDROGENASE [UBIQUINONE] 1 ALPHA SUBCOMPLEX ASSEMBLY FACTOR 3"/>
    <property type="match status" value="1"/>
</dbReference>
<dbReference type="InterPro" id="IPR036748">
    <property type="entry name" value="MTH938-like_sf"/>
</dbReference>
<dbReference type="Pfam" id="PF04430">
    <property type="entry name" value="DUF498"/>
    <property type="match status" value="1"/>
</dbReference>
<proteinExistence type="predicted"/>
<dbReference type="CDD" id="cd00248">
    <property type="entry name" value="Mth938-like"/>
    <property type="match status" value="1"/>
</dbReference>
<reference evidence="1 2" key="1">
    <citation type="submission" date="2020-08" db="EMBL/GenBank/DDBJ databases">
        <title>Genomic Encyclopedia of Type Strains, Phase IV (KMG-IV): sequencing the most valuable type-strain genomes for metagenomic binning, comparative biology and taxonomic classification.</title>
        <authorList>
            <person name="Goeker M."/>
        </authorList>
    </citation>
    <scope>NUCLEOTIDE SEQUENCE [LARGE SCALE GENOMIC DNA]</scope>
    <source>
        <strain evidence="1 2">DSM 101730</strain>
    </source>
</reference>
<organism evidence="1 2">
    <name type="scientific">Amaricoccus macauensis</name>
    <dbReference type="NCBI Taxonomy" id="57001"/>
    <lineage>
        <taxon>Bacteria</taxon>
        <taxon>Pseudomonadati</taxon>
        <taxon>Pseudomonadota</taxon>
        <taxon>Alphaproteobacteria</taxon>
        <taxon>Rhodobacterales</taxon>
        <taxon>Paracoccaceae</taxon>
        <taxon>Amaricoccus</taxon>
    </lineage>
</organism>
<dbReference type="SUPFAM" id="SSF64076">
    <property type="entry name" value="MTH938-like"/>
    <property type="match status" value="1"/>
</dbReference>